<name>A0A1F5FY15_9BACT</name>
<protein>
    <submittedName>
        <fullName evidence="1">Uncharacterized protein</fullName>
    </submittedName>
</protein>
<dbReference type="Proteomes" id="UP000177069">
    <property type="component" value="Unassembled WGS sequence"/>
</dbReference>
<accession>A0A1F5FY15</accession>
<gene>
    <name evidence="1" type="ORF">A2696_01350</name>
</gene>
<dbReference type="AlphaFoldDB" id="A0A1F5FY15"/>
<evidence type="ECO:0000313" key="2">
    <source>
        <dbReference type="Proteomes" id="UP000177069"/>
    </source>
</evidence>
<evidence type="ECO:0000313" key="1">
    <source>
        <dbReference type="EMBL" id="OGD84485.1"/>
    </source>
</evidence>
<proteinExistence type="predicted"/>
<comment type="caution">
    <text evidence="1">The sequence shown here is derived from an EMBL/GenBank/DDBJ whole genome shotgun (WGS) entry which is preliminary data.</text>
</comment>
<reference evidence="1 2" key="1">
    <citation type="journal article" date="2016" name="Nat. Commun.">
        <title>Thousands of microbial genomes shed light on interconnected biogeochemical processes in an aquifer system.</title>
        <authorList>
            <person name="Anantharaman K."/>
            <person name="Brown C.T."/>
            <person name="Hug L.A."/>
            <person name="Sharon I."/>
            <person name="Castelle C.J."/>
            <person name="Probst A.J."/>
            <person name="Thomas B.C."/>
            <person name="Singh A."/>
            <person name="Wilkins M.J."/>
            <person name="Karaoz U."/>
            <person name="Brodie E.L."/>
            <person name="Williams K.H."/>
            <person name="Hubbard S.S."/>
            <person name="Banfield J.F."/>
        </authorList>
    </citation>
    <scope>NUCLEOTIDE SEQUENCE [LARGE SCALE GENOMIC DNA]</scope>
</reference>
<dbReference type="EMBL" id="MFBA01000059">
    <property type="protein sequence ID" value="OGD84485.1"/>
    <property type="molecule type" value="Genomic_DNA"/>
</dbReference>
<sequence length="125" mass="14251">MTERPRADQVALERLFPDAEKRQLAGDFIEEASRLAGISRIITYDLSGQQRIMVIAYGDTSPDDINDPIRDIYGKFSNHRDFNEVLGFPNIVTELQYNDLVLCDPETIKGEITVLWERPKVQVPA</sequence>
<organism evidence="1 2">
    <name type="scientific">Candidatus Curtissbacteria bacterium RIFCSPHIGHO2_01_FULL_41_13</name>
    <dbReference type="NCBI Taxonomy" id="1797745"/>
    <lineage>
        <taxon>Bacteria</taxon>
        <taxon>Candidatus Curtissiibacteriota</taxon>
    </lineage>
</organism>